<dbReference type="Pfam" id="PF00153">
    <property type="entry name" value="Mito_carr"/>
    <property type="match status" value="2"/>
</dbReference>
<evidence type="ECO:0000256" key="2">
    <source>
        <dbReference type="ARBA" id="ARBA00006375"/>
    </source>
</evidence>
<dbReference type="InterPro" id="IPR050567">
    <property type="entry name" value="Mitochondrial_Carrier"/>
</dbReference>
<evidence type="ECO:0000256" key="3">
    <source>
        <dbReference type="ARBA" id="ARBA00022448"/>
    </source>
</evidence>
<organism evidence="11 12">
    <name type="scientific">Triparma verrucosa</name>
    <dbReference type="NCBI Taxonomy" id="1606542"/>
    <lineage>
        <taxon>Eukaryota</taxon>
        <taxon>Sar</taxon>
        <taxon>Stramenopiles</taxon>
        <taxon>Ochrophyta</taxon>
        <taxon>Bolidophyceae</taxon>
        <taxon>Parmales</taxon>
        <taxon>Triparmaceae</taxon>
        <taxon>Triparma</taxon>
    </lineage>
</organism>
<keyword evidence="3 10" id="KW-0813">Transport</keyword>
<evidence type="ECO:0000256" key="9">
    <source>
        <dbReference type="PROSITE-ProRule" id="PRU00282"/>
    </source>
</evidence>
<feature type="repeat" description="Solcar" evidence="9">
    <location>
        <begin position="28"/>
        <end position="99"/>
    </location>
</feature>
<evidence type="ECO:0000313" key="12">
    <source>
        <dbReference type="Proteomes" id="UP001165160"/>
    </source>
</evidence>
<evidence type="ECO:0000256" key="5">
    <source>
        <dbReference type="ARBA" id="ARBA00022737"/>
    </source>
</evidence>
<dbReference type="GO" id="GO:0031966">
    <property type="term" value="C:mitochondrial membrane"/>
    <property type="evidence" value="ECO:0007669"/>
    <property type="project" value="UniProtKB-SubCell"/>
</dbReference>
<dbReference type="InterPro" id="IPR023395">
    <property type="entry name" value="MCP_dom_sf"/>
</dbReference>
<dbReference type="PROSITE" id="PS50920">
    <property type="entry name" value="SOLCAR"/>
    <property type="match status" value="3"/>
</dbReference>
<dbReference type="InterPro" id="IPR018108">
    <property type="entry name" value="MCP_transmembrane"/>
</dbReference>
<keyword evidence="4 9" id="KW-0812">Transmembrane</keyword>
<keyword evidence="5" id="KW-0677">Repeat</keyword>
<keyword evidence="7" id="KW-0496">Mitochondrion</keyword>
<dbReference type="EMBL" id="BRXX01000022">
    <property type="protein sequence ID" value="GMH83020.1"/>
    <property type="molecule type" value="Genomic_DNA"/>
</dbReference>
<keyword evidence="6" id="KW-1133">Transmembrane helix</keyword>
<name>A0A9W7BBB5_9STRA</name>
<keyword evidence="12" id="KW-1185">Reference proteome</keyword>
<comment type="similarity">
    <text evidence="2 10">Belongs to the mitochondrial carrier (TC 2.A.29) family.</text>
</comment>
<proteinExistence type="inferred from homology"/>
<reference evidence="12" key="1">
    <citation type="journal article" date="2023" name="Commun. Biol.">
        <title>Genome analysis of Parmales, the sister group of diatoms, reveals the evolutionary specialization of diatoms from phago-mixotrophs to photoautotrophs.</title>
        <authorList>
            <person name="Ban H."/>
            <person name="Sato S."/>
            <person name="Yoshikawa S."/>
            <person name="Yamada K."/>
            <person name="Nakamura Y."/>
            <person name="Ichinomiya M."/>
            <person name="Sato N."/>
            <person name="Blanc-Mathieu R."/>
            <person name="Endo H."/>
            <person name="Kuwata A."/>
            <person name="Ogata H."/>
        </authorList>
    </citation>
    <scope>NUCLEOTIDE SEQUENCE [LARGE SCALE GENOMIC DNA]</scope>
    <source>
        <strain evidence="12">NIES 3699</strain>
    </source>
</reference>
<evidence type="ECO:0000256" key="7">
    <source>
        <dbReference type="ARBA" id="ARBA00023128"/>
    </source>
</evidence>
<evidence type="ECO:0000256" key="4">
    <source>
        <dbReference type="ARBA" id="ARBA00022692"/>
    </source>
</evidence>
<dbReference type="AlphaFoldDB" id="A0A9W7BBB5"/>
<accession>A0A9W7BBB5</accession>
<sequence>MTSSSSSQYPPPLLRRHTTRISSSQSIYALKSSVLAGYAAGCCGLIIGHPLDTMKVHLQTNSSSPLILKNVYNGIIPPLLTIGAVQSLNFAIYDNVRRYLFNNSQNHMTIRPTNDLQINYLTDDDLTSISFASLTAGTLVSIVTSPMMKIKTIQQVTSQSLTDAVKTAYGRGGVRNFYAGFGVHVLCEGPGRAVYMGCYEYFKRGLTKNRGVSSLEATTPERMGCAGVAGIVCWTVIYPFDVVRSRVYGSFERVKAGKVVGDIWRENGWRGFTKGIGPTVARAGPVAATVLPIYDGVLEYLIEEEI</sequence>
<feature type="repeat" description="Solcar" evidence="9">
    <location>
        <begin position="124"/>
        <end position="205"/>
    </location>
</feature>
<dbReference type="Gene3D" id="1.50.40.10">
    <property type="entry name" value="Mitochondrial carrier domain"/>
    <property type="match status" value="1"/>
</dbReference>
<dbReference type="PANTHER" id="PTHR45624">
    <property type="entry name" value="MITOCHONDRIAL BASIC AMINO ACIDS TRANSPORTER-RELATED"/>
    <property type="match status" value="1"/>
</dbReference>
<keyword evidence="8 9" id="KW-0472">Membrane</keyword>
<comment type="caution">
    <text evidence="11">The sequence shown here is derived from an EMBL/GenBank/DDBJ whole genome shotgun (WGS) entry which is preliminary data.</text>
</comment>
<comment type="subcellular location">
    <subcellularLocation>
        <location evidence="1">Mitochondrion membrane</location>
        <topology evidence="1">Multi-pass membrane protein</topology>
    </subcellularLocation>
</comment>
<evidence type="ECO:0000256" key="8">
    <source>
        <dbReference type="ARBA" id="ARBA00023136"/>
    </source>
</evidence>
<protein>
    <recommendedName>
        <fullName evidence="13">Mitochondrial carrier protein</fullName>
    </recommendedName>
</protein>
<evidence type="ECO:0008006" key="13">
    <source>
        <dbReference type="Google" id="ProtNLM"/>
    </source>
</evidence>
<gene>
    <name evidence="11" type="ORF">TrVE_jg525</name>
</gene>
<dbReference type="SUPFAM" id="SSF103506">
    <property type="entry name" value="Mitochondrial carrier"/>
    <property type="match status" value="1"/>
</dbReference>
<evidence type="ECO:0000256" key="1">
    <source>
        <dbReference type="ARBA" id="ARBA00004225"/>
    </source>
</evidence>
<feature type="repeat" description="Solcar" evidence="9">
    <location>
        <begin position="217"/>
        <end position="300"/>
    </location>
</feature>
<dbReference type="Proteomes" id="UP001165160">
    <property type="component" value="Unassembled WGS sequence"/>
</dbReference>
<evidence type="ECO:0000313" key="11">
    <source>
        <dbReference type="EMBL" id="GMH83020.1"/>
    </source>
</evidence>
<dbReference type="GO" id="GO:0022857">
    <property type="term" value="F:transmembrane transporter activity"/>
    <property type="evidence" value="ECO:0007669"/>
    <property type="project" value="TreeGrafter"/>
</dbReference>
<evidence type="ECO:0000256" key="6">
    <source>
        <dbReference type="ARBA" id="ARBA00022989"/>
    </source>
</evidence>
<evidence type="ECO:0000256" key="10">
    <source>
        <dbReference type="RuleBase" id="RU000488"/>
    </source>
</evidence>